<dbReference type="InterPro" id="IPR011009">
    <property type="entry name" value="Kinase-like_dom_sf"/>
</dbReference>
<dbReference type="EMBL" id="ML991779">
    <property type="protein sequence ID" value="KAF2237691.1"/>
    <property type="molecule type" value="Genomic_DNA"/>
</dbReference>
<dbReference type="Gene3D" id="3.90.1200.10">
    <property type="match status" value="1"/>
</dbReference>
<dbReference type="Proteomes" id="UP000800092">
    <property type="component" value="Unassembled WGS sequence"/>
</dbReference>
<protein>
    <recommendedName>
        <fullName evidence="1">Aminoglycoside phosphotransferase domain-containing protein</fullName>
    </recommendedName>
</protein>
<dbReference type="InterPro" id="IPR002575">
    <property type="entry name" value="Aminoglycoside_PTrfase"/>
</dbReference>
<proteinExistence type="predicted"/>
<feature type="domain" description="Aminoglycoside phosphotransferase" evidence="1">
    <location>
        <begin position="86"/>
        <end position="264"/>
    </location>
</feature>
<name>A0A6A6HI98_VIRVR</name>
<dbReference type="AlphaFoldDB" id="A0A6A6HI98"/>
<dbReference type="PANTHER" id="PTHR21310">
    <property type="entry name" value="AMINOGLYCOSIDE PHOSPHOTRANSFERASE-RELATED-RELATED"/>
    <property type="match status" value="1"/>
</dbReference>
<dbReference type="SUPFAM" id="SSF56112">
    <property type="entry name" value="Protein kinase-like (PK-like)"/>
    <property type="match status" value="1"/>
</dbReference>
<gene>
    <name evidence="2" type="ORF">EV356DRAFT_510684</name>
</gene>
<dbReference type="PANTHER" id="PTHR21310:SF54">
    <property type="entry name" value="AMINOGLYCOSIDE PHOSPHOTRANSFERASE DOMAIN-CONTAINING PROTEIN"/>
    <property type="match status" value="1"/>
</dbReference>
<sequence>MAINCQQSIPLPSPRRRSSIQSSPIIYLITLLKSHVEDIMTIEITSDADLPKCLNTPSKQTTQARRLAHLHSGIAAKKARGPRPQGFFSRTAIVTLQNGEDVVIQFRPEPLDLEPFQVARRVLGAVVPDVEVIQNTELECEGIWVYWMTCIPGKTWLDGARGKVSQTRITTVRSLGRILSRGYINDNSELVVNHKLYPHLELLLASEDTQISQFHGIARDLRGQLDQLKHLPLFIAHFDLNDVNIMVDSDCKVSGIVDWELSTPLPFGMGFCRVHTLAGEFSEKKFHMPPEFEDAERGFWQEIWDEIPENVRSQVNPEAVQIAVTLGTLLDAFQLDEGKIGPYNPVVVEALPKFLTYRIPLIRGSGSPPYLE</sequence>
<dbReference type="InterPro" id="IPR051678">
    <property type="entry name" value="AGP_Transferase"/>
</dbReference>
<accession>A0A6A6HI98</accession>
<keyword evidence="3" id="KW-1185">Reference proteome</keyword>
<evidence type="ECO:0000313" key="3">
    <source>
        <dbReference type="Proteomes" id="UP000800092"/>
    </source>
</evidence>
<reference evidence="2" key="1">
    <citation type="journal article" date="2020" name="Stud. Mycol.">
        <title>101 Dothideomycetes genomes: a test case for predicting lifestyles and emergence of pathogens.</title>
        <authorList>
            <person name="Haridas S."/>
            <person name="Albert R."/>
            <person name="Binder M."/>
            <person name="Bloem J."/>
            <person name="Labutti K."/>
            <person name="Salamov A."/>
            <person name="Andreopoulos B."/>
            <person name="Baker S."/>
            <person name="Barry K."/>
            <person name="Bills G."/>
            <person name="Bluhm B."/>
            <person name="Cannon C."/>
            <person name="Castanera R."/>
            <person name="Culley D."/>
            <person name="Daum C."/>
            <person name="Ezra D."/>
            <person name="Gonzalez J."/>
            <person name="Henrissat B."/>
            <person name="Kuo A."/>
            <person name="Liang C."/>
            <person name="Lipzen A."/>
            <person name="Lutzoni F."/>
            <person name="Magnuson J."/>
            <person name="Mondo S."/>
            <person name="Nolan M."/>
            <person name="Ohm R."/>
            <person name="Pangilinan J."/>
            <person name="Park H.-J."/>
            <person name="Ramirez L."/>
            <person name="Alfaro M."/>
            <person name="Sun H."/>
            <person name="Tritt A."/>
            <person name="Yoshinaga Y."/>
            <person name="Zwiers L.-H."/>
            <person name="Turgeon B."/>
            <person name="Goodwin S."/>
            <person name="Spatafora J."/>
            <person name="Crous P."/>
            <person name="Grigoriev I."/>
        </authorList>
    </citation>
    <scope>NUCLEOTIDE SEQUENCE</scope>
    <source>
        <strain evidence="2">Tuck. ex Michener</strain>
    </source>
</reference>
<dbReference type="Pfam" id="PF01636">
    <property type="entry name" value="APH"/>
    <property type="match status" value="1"/>
</dbReference>
<dbReference type="OrthoDB" id="5598852at2759"/>
<evidence type="ECO:0000313" key="2">
    <source>
        <dbReference type="EMBL" id="KAF2237691.1"/>
    </source>
</evidence>
<organism evidence="2 3">
    <name type="scientific">Viridothelium virens</name>
    <name type="common">Speckled blister lichen</name>
    <name type="synonym">Trypethelium virens</name>
    <dbReference type="NCBI Taxonomy" id="1048519"/>
    <lineage>
        <taxon>Eukaryota</taxon>
        <taxon>Fungi</taxon>
        <taxon>Dikarya</taxon>
        <taxon>Ascomycota</taxon>
        <taxon>Pezizomycotina</taxon>
        <taxon>Dothideomycetes</taxon>
        <taxon>Dothideomycetes incertae sedis</taxon>
        <taxon>Trypetheliales</taxon>
        <taxon>Trypetheliaceae</taxon>
        <taxon>Viridothelium</taxon>
    </lineage>
</organism>
<evidence type="ECO:0000259" key="1">
    <source>
        <dbReference type="Pfam" id="PF01636"/>
    </source>
</evidence>